<organism evidence="2 3">
    <name type="scientific">Pseudomonas turukhanskensis</name>
    <dbReference type="NCBI Taxonomy" id="1806536"/>
    <lineage>
        <taxon>Bacteria</taxon>
        <taxon>Pseudomonadati</taxon>
        <taxon>Pseudomonadota</taxon>
        <taxon>Gammaproteobacteria</taxon>
        <taxon>Pseudomonadales</taxon>
        <taxon>Pseudomonadaceae</taxon>
        <taxon>Pseudomonas</taxon>
    </lineage>
</organism>
<proteinExistence type="predicted"/>
<gene>
    <name evidence="2" type="ORF">GCM10017655_19180</name>
</gene>
<keyword evidence="1" id="KW-1133">Transmembrane helix</keyword>
<dbReference type="AlphaFoldDB" id="A0A9W6NFP7"/>
<feature type="transmembrane region" description="Helical" evidence="1">
    <location>
        <begin position="51"/>
        <end position="72"/>
    </location>
</feature>
<dbReference type="EMBL" id="BSFN01000004">
    <property type="protein sequence ID" value="GLK88856.1"/>
    <property type="molecule type" value="Genomic_DNA"/>
</dbReference>
<dbReference type="RefSeq" id="WP_271195063.1">
    <property type="nucleotide sequence ID" value="NZ_BSFN01000004.1"/>
</dbReference>
<evidence type="ECO:0000313" key="2">
    <source>
        <dbReference type="EMBL" id="GLK88856.1"/>
    </source>
</evidence>
<protein>
    <submittedName>
        <fullName evidence="2">Uncharacterized protein</fullName>
    </submittedName>
</protein>
<keyword evidence="1" id="KW-0472">Membrane</keyword>
<keyword evidence="3" id="KW-1185">Reference proteome</keyword>
<comment type="caution">
    <text evidence="2">The sequence shown here is derived from an EMBL/GenBank/DDBJ whole genome shotgun (WGS) entry which is preliminary data.</text>
</comment>
<dbReference type="Proteomes" id="UP001143328">
    <property type="component" value="Unassembled WGS sequence"/>
</dbReference>
<evidence type="ECO:0000313" key="3">
    <source>
        <dbReference type="Proteomes" id="UP001143328"/>
    </source>
</evidence>
<reference evidence="2" key="2">
    <citation type="submission" date="2023-01" db="EMBL/GenBank/DDBJ databases">
        <authorList>
            <person name="Sun Q."/>
            <person name="Evtushenko L."/>
        </authorList>
    </citation>
    <scope>NUCLEOTIDE SEQUENCE</scope>
    <source>
        <strain evidence="2">VKM B-2935</strain>
    </source>
</reference>
<accession>A0A9W6NFP7</accession>
<reference evidence="2" key="1">
    <citation type="journal article" date="2014" name="Int. J. Syst. Evol. Microbiol.">
        <title>Complete genome sequence of Corynebacterium casei LMG S-19264T (=DSM 44701T), isolated from a smear-ripened cheese.</title>
        <authorList>
            <consortium name="US DOE Joint Genome Institute (JGI-PGF)"/>
            <person name="Walter F."/>
            <person name="Albersmeier A."/>
            <person name="Kalinowski J."/>
            <person name="Ruckert C."/>
        </authorList>
    </citation>
    <scope>NUCLEOTIDE SEQUENCE</scope>
    <source>
        <strain evidence="2">VKM B-2935</strain>
    </source>
</reference>
<evidence type="ECO:0000256" key="1">
    <source>
        <dbReference type="SAM" id="Phobius"/>
    </source>
</evidence>
<keyword evidence="1" id="KW-0812">Transmembrane</keyword>
<sequence length="76" mass="8421">MDKLEEKLNAVSLDLQVSLGRIEVRLDQTVSKADLHEMGSYLHKALNEQTWKFIAVATSMSALFATIAFGLARAVQ</sequence>
<name>A0A9W6NFP7_9PSED</name>